<evidence type="ECO:0000256" key="1">
    <source>
        <dbReference type="ARBA" id="ARBA00022723"/>
    </source>
</evidence>
<dbReference type="SUPFAM" id="SSF53613">
    <property type="entry name" value="Ribokinase-like"/>
    <property type="match status" value="1"/>
</dbReference>
<dbReference type="InterPro" id="IPR029056">
    <property type="entry name" value="Ribokinase-like"/>
</dbReference>
<dbReference type="HAMAP" id="MF_01876">
    <property type="entry name" value="PsiMP_glycosidase"/>
    <property type="match status" value="1"/>
</dbReference>
<dbReference type="GO" id="GO:0046872">
    <property type="term" value="F:metal ion binding"/>
    <property type="evidence" value="ECO:0007669"/>
    <property type="project" value="UniProtKB-KW"/>
</dbReference>
<protein>
    <recommendedName>
        <fullName evidence="6">Carbohydrate kinase PfkB domain-containing protein</fullName>
    </recommendedName>
</protein>
<dbReference type="GO" id="GO:0016798">
    <property type="term" value="F:hydrolase activity, acting on glycosyl bonds"/>
    <property type="evidence" value="ECO:0007669"/>
    <property type="project" value="UniProtKB-KW"/>
</dbReference>
<dbReference type="PANTHER" id="PTHR42909:SF1">
    <property type="entry name" value="CARBOHYDRATE KINASE PFKB DOMAIN-CONTAINING PROTEIN"/>
    <property type="match status" value="1"/>
</dbReference>
<gene>
    <name evidence="7" type="ORF">AMS68_004143</name>
</gene>
<dbReference type="InterPro" id="IPR007342">
    <property type="entry name" value="PsuG"/>
</dbReference>
<evidence type="ECO:0000256" key="3">
    <source>
        <dbReference type="ARBA" id="ARBA00023211"/>
    </source>
</evidence>
<dbReference type="Proteomes" id="UP000503462">
    <property type="component" value="Chromosome 3"/>
</dbReference>
<evidence type="ECO:0000313" key="7">
    <source>
        <dbReference type="EMBL" id="QIW98625.1"/>
    </source>
</evidence>
<proteinExistence type="inferred from homology"/>
<reference evidence="7 8" key="1">
    <citation type="journal article" date="2016" name="Sci. Rep.">
        <title>Peltaster fructicola genome reveals evolution from an invasive phytopathogen to an ectophytic parasite.</title>
        <authorList>
            <person name="Xu C."/>
            <person name="Chen H."/>
            <person name="Gleason M.L."/>
            <person name="Xu J.R."/>
            <person name="Liu H."/>
            <person name="Zhang R."/>
            <person name="Sun G."/>
        </authorList>
    </citation>
    <scope>NUCLEOTIDE SEQUENCE [LARGE SCALE GENOMIC DNA]</scope>
    <source>
        <strain evidence="7 8">LNHT1506</strain>
    </source>
</reference>
<dbReference type="Gene3D" id="3.40.1790.10">
    <property type="entry name" value="Indigoidine synthase domain"/>
    <property type="match status" value="1"/>
</dbReference>
<dbReference type="Pfam" id="PF04227">
    <property type="entry name" value="Indigoidine_A"/>
    <property type="match status" value="1"/>
</dbReference>
<dbReference type="GO" id="GO:0004730">
    <property type="term" value="F:pseudouridylate synthase activity"/>
    <property type="evidence" value="ECO:0007669"/>
    <property type="project" value="InterPro"/>
</dbReference>
<dbReference type="SUPFAM" id="SSF110581">
    <property type="entry name" value="Indigoidine synthase A-like"/>
    <property type="match status" value="1"/>
</dbReference>
<dbReference type="GO" id="GO:0005737">
    <property type="term" value="C:cytoplasm"/>
    <property type="evidence" value="ECO:0007669"/>
    <property type="project" value="TreeGrafter"/>
</dbReference>
<dbReference type="PANTHER" id="PTHR42909">
    <property type="entry name" value="ZGC:136858"/>
    <property type="match status" value="1"/>
</dbReference>
<evidence type="ECO:0000259" key="6">
    <source>
        <dbReference type="Pfam" id="PF00294"/>
    </source>
</evidence>
<name>A0A6H0XVB2_9PEZI</name>
<dbReference type="InterPro" id="IPR022830">
    <property type="entry name" value="Indigdn_synthA-like"/>
</dbReference>
<evidence type="ECO:0000256" key="5">
    <source>
        <dbReference type="ARBA" id="ARBA00023295"/>
    </source>
</evidence>
<organism evidence="7 8">
    <name type="scientific">Peltaster fructicola</name>
    <dbReference type="NCBI Taxonomy" id="286661"/>
    <lineage>
        <taxon>Eukaryota</taxon>
        <taxon>Fungi</taxon>
        <taxon>Dikarya</taxon>
        <taxon>Ascomycota</taxon>
        <taxon>Pezizomycotina</taxon>
        <taxon>Dothideomycetes</taxon>
        <taxon>Dothideomycetes incertae sedis</taxon>
        <taxon>Peltaster</taxon>
    </lineage>
</organism>
<evidence type="ECO:0000313" key="8">
    <source>
        <dbReference type="Proteomes" id="UP000503462"/>
    </source>
</evidence>
<keyword evidence="4" id="KW-0456">Lyase</keyword>
<keyword evidence="8" id="KW-1185">Reference proteome</keyword>
<dbReference type="Gene3D" id="3.40.1190.20">
    <property type="match status" value="1"/>
</dbReference>
<keyword evidence="1" id="KW-0479">Metal-binding</keyword>
<dbReference type="EMBL" id="CP051141">
    <property type="protein sequence ID" value="QIW98625.1"/>
    <property type="molecule type" value="Genomic_DNA"/>
</dbReference>
<sequence length="787" mass="84241">MKSSVCSPWRSLTSLSRSRETCKRCLSLDSRHIIVSEEVRQAVIEQRPVVALESTIYTHGFPYPENVALASSLESIVRATGATPATIGILDGIARVGLEREELIRLAASSQDPKTLLKVSRRDLGYALATSAHTARRYNGGTTVAATMLLANLAGIKIFATGGLGGVHRGAQDTFDISADLTELGRTPVAVIASGCKAFLDIAKTLEYLETQGVGVITMADGRGDNVDFPGFWSRDSGHRSPMSVNSEAEAAAIIYTQASLRMQSGILFGNPVPAQHEIPYTHIKESVDKALIEAAKAGATGNRATPFILAKMKELTGSQSVKANTALVESNVSVGARIAVELSKLQRSENSPERFQPSIPEIPSHLATIQDHSTVQESPAKVDVFVAGMLAVDFACDYTPREQSSDRPLELSTSNPARIIQSLGGVGHNVALAAHRAGASVRFCSAVGDDMNGQAALEALRGEGLSPHSIVHLPQKRTAQYVAVNDNKKDLVVAMADMSILDDNSVVDKALATWTEDLHTSRPTHTVLDANWSSAQLQTWINATREVGTHTTFEPVSNAKSTGIFLLPATSNEKAYDTLNVFPQPSIHLVTPNASELSSMYEVAHARGFFESRDWWEVIDAFGIPSTGARPQMVLATSNELVDQGIPQKSLQLLPYLPCITTKLGAQGVLLTQILSAGDPRLTSPKHAPYILSRCTNGSEETTGVGGVYLRLFPAPEQVEQAHIVSVNGVGDTFAGVLVASLAKCRDQGRPEYVEELLDLAQRASILTLKSKEAVSSGLTTLATLL</sequence>
<dbReference type="Pfam" id="PF00294">
    <property type="entry name" value="PfkB"/>
    <property type="match status" value="1"/>
</dbReference>
<evidence type="ECO:0000256" key="4">
    <source>
        <dbReference type="ARBA" id="ARBA00023239"/>
    </source>
</evidence>
<accession>A0A6H0XVB2</accession>
<dbReference type="InterPro" id="IPR011611">
    <property type="entry name" value="PfkB_dom"/>
</dbReference>
<dbReference type="OrthoDB" id="198885at2759"/>
<feature type="domain" description="Carbohydrate kinase PfkB" evidence="6">
    <location>
        <begin position="411"/>
        <end position="605"/>
    </location>
</feature>
<keyword evidence="2" id="KW-0378">Hydrolase</keyword>
<keyword evidence="3" id="KW-0464">Manganese</keyword>
<keyword evidence="5" id="KW-0326">Glycosidase</keyword>
<dbReference type="CDD" id="cd01941">
    <property type="entry name" value="YeiC_kinase_like"/>
    <property type="match status" value="1"/>
</dbReference>
<dbReference type="AlphaFoldDB" id="A0A6H0XVB2"/>
<evidence type="ECO:0000256" key="2">
    <source>
        <dbReference type="ARBA" id="ARBA00022801"/>
    </source>
</evidence>